<evidence type="ECO:0000313" key="3">
    <source>
        <dbReference type="EMBL" id="MFC2924788.1"/>
    </source>
</evidence>
<proteinExistence type="inferred from homology"/>
<dbReference type="EC" id="1.1.1.-" evidence="3"/>
<evidence type="ECO:0000256" key="1">
    <source>
        <dbReference type="ARBA" id="ARBA00006484"/>
    </source>
</evidence>
<dbReference type="Proteomes" id="UP001595379">
    <property type="component" value="Unassembled WGS sequence"/>
</dbReference>
<dbReference type="Pfam" id="PF13561">
    <property type="entry name" value="adh_short_C2"/>
    <property type="match status" value="1"/>
</dbReference>
<dbReference type="GO" id="GO:0016491">
    <property type="term" value="F:oxidoreductase activity"/>
    <property type="evidence" value="ECO:0007669"/>
    <property type="project" value="UniProtKB-KW"/>
</dbReference>
<dbReference type="PRINTS" id="PR00081">
    <property type="entry name" value="GDHRDH"/>
</dbReference>
<keyword evidence="2 3" id="KW-0560">Oxidoreductase</keyword>
<dbReference type="Gene3D" id="3.40.50.720">
    <property type="entry name" value="NAD(P)-binding Rossmann-like Domain"/>
    <property type="match status" value="1"/>
</dbReference>
<dbReference type="InterPro" id="IPR002347">
    <property type="entry name" value="SDR_fam"/>
</dbReference>
<keyword evidence="4" id="KW-1185">Reference proteome</keyword>
<dbReference type="InterPro" id="IPR036291">
    <property type="entry name" value="NAD(P)-bd_dom_sf"/>
</dbReference>
<accession>A0ABV6ZTP8</accession>
<dbReference type="PRINTS" id="PR00080">
    <property type="entry name" value="SDRFAMILY"/>
</dbReference>
<dbReference type="CDD" id="cd05233">
    <property type="entry name" value="SDR_c"/>
    <property type="match status" value="1"/>
</dbReference>
<name>A0ABV6ZTP8_9PROT</name>
<evidence type="ECO:0000256" key="2">
    <source>
        <dbReference type="ARBA" id="ARBA00023002"/>
    </source>
</evidence>
<protein>
    <submittedName>
        <fullName evidence="3">SDR family NAD(P)-dependent oxidoreductase</fullName>
        <ecNumber evidence="3">1.1.1.-</ecNumber>
    </submittedName>
</protein>
<dbReference type="RefSeq" id="WP_343163502.1">
    <property type="nucleotide sequence ID" value="NZ_JBHRSV010000001.1"/>
</dbReference>
<dbReference type="PANTHER" id="PTHR43639:SF1">
    <property type="entry name" value="SHORT-CHAIN DEHYDROGENASE_REDUCTASE FAMILY PROTEIN"/>
    <property type="match status" value="1"/>
</dbReference>
<gene>
    <name evidence="3" type="ORF">ACFOOR_01575</name>
</gene>
<dbReference type="PANTHER" id="PTHR43639">
    <property type="entry name" value="OXIDOREDUCTASE, SHORT-CHAIN DEHYDROGENASE/REDUCTASE FAMILY (AFU_ORTHOLOGUE AFUA_5G02870)"/>
    <property type="match status" value="1"/>
</dbReference>
<sequence>MPGQLNGKRILVTGASRGAGKSIARACAADGGDVVIHYNAQREAADALAQELGNRAPGVIGKDLGEAGAGAALWAEAEAQFGPLDALVNNAGIYRATPLNDDAQWEAGWTEQLAVNLRAPCDLMRAAVTAFRTRGGGSIVNIASRAAYRGDGPNHCGYAAVKAGLVAAAKTLARAYSGDGVLIYTLTPGWIETDMAPSRVEARRAAVAEIPLGAVAQPDEIGAVSAFLLSGLCPSATGTVMDINGASYVR</sequence>
<dbReference type="EMBL" id="JBHRSV010000001">
    <property type="protein sequence ID" value="MFC2924788.1"/>
    <property type="molecule type" value="Genomic_DNA"/>
</dbReference>
<reference evidence="4" key="1">
    <citation type="journal article" date="2019" name="Int. J. Syst. Evol. Microbiol.">
        <title>The Global Catalogue of Microorganisms (GCM) 10K type strain sequencing project: providing services to taxonomists for standard genome sequencing and annotation.</title>
        <authorList>
            <consortium name="The Broad Institute Genomics Platform"/>
            <consortium name="The Broad Institute Genome Sequencing Center for Infectious Disease"/>
            <person name="Wu L."/>
            <person name="Ma J."/>
        </authorList>
    </citation>
    <scope>NUCLEOTIDE SEQUENCE [LARGE SCALE GENOMIC DNA]</scope>
    <source>
        <strain evidence="4">KCTC 52487</strain>
    </source>
</reference>
<evidence type="ECO:0000313" key="4">
    <source>
        <dbReference type="Proteomes" id="UP001595379"/>
    </source>
</evidence>
<dbReference type="SUPFAM" id="SSF51735">
    <property type="entry name" value="NAD(P)-binding Rossmann-fold domains"/>
    <property type="match status" value="1"/>
</dbReference>
<comment type="caution">
    <text evidence="3">The sequence shown here is derived from an EMBL/GenBank/DDBJ whole genome shotgun (WGS) entry which is preliminary data.</text>
</comment>
<comment type="similarity">
    <text evidence="1">Belongs to the short-chain dehydrogenases/reductases (SDR) family.</text>
</comment>
<organism evidence="3 4">
    <name type="scientific">Hyphobacterium vulgare</name>
    <dbReference type="NCBI Taxonomy" id="1736751"/>
    <lineage>
        <taxon>Bacteria</taxon>
        <taxon>Pseudomonadati</taxon>
        <taxon>Pseudomonadota</taxon>
        <taxon>Alphaproteobacteria</taxon>
        <taxon>Maricaulales</taxon>
        <taxon>Maricaulaceae</taxon>
        <taxon>Hyphobacterium</taxon>
    </lineage>
</organism>